<feature type="transmembrane region" description="Helical" evidence="1">
    <location>
        <begin position="87"/>
        <end position="108"/>
    </location>
</feature>
<dbReference type="EMBL" id="CAJNAQ010000005">
    <property type="protein sequence ID" value="CAE6496749.1"/>
    <property type="molecule type" value="Genomic_DNA"/>
</dbReference>
<feature type="transmembrane region" description="Helical" evidence="1">
    <location>
        <begin position="193"/>
        <end position="209"/>
    </location>
</feature>
<dbReference type="AlphaFoldDB" id="A0A812EZU7"/>
<keyword evidence="1" id="KW-0812">Transmembrane</keyword>
<protein>
    <submittedName>
        <fullName evidence="2">Uncharacterized protein</fullName>
    </submittedName>
</protein>
<sequence length="229" mass="25105">MYNWNADLSESRHFSFLNLALFGGAALLAILMFLVFAPQIHAITAKAPLLSEIMYFPSVAIGFLFGLKITERAVKPSETRSPIKRGIIKILLGFFIIGGLFSSVSFALNGGIHMPEKSVLDVGLVDWMSSFVSNNGGLTFLIVSSISLMAIATKRIIGLSGIVNNIVSFVGTFIFFSMIAMSLAHTEPSNSQVYLYAFYHAGIIGGALFKMNQFTSNLNFWEDFSNGYR</sequence>
<feature type="transmembrane region" description="Helical" evidence="1">
    <location>
        <begin position="49"/>
        <end position="67"/>
    </location>
</feature>
<evidence type="ECO:0000313" key="3">
    <source>
        <dbReference type="Proteomes" id="UP000655759"/>
    </source>
</evidence>
<name>A0A812EZU7_9ARCH</name>
<dbReference type="RefSeq" id="WP_205099642.1">
    <property type="nucleotide sequence ID" value="NZ_CAJNAQ010000005.1"/>
</dbReference>
<feature type="transmembrane region" description="Helical" evidence="1">
    <location>
        <begin position="162"/>
        <end position="181"/>
    </location>
</feature>
<keyword evidence="1" id="KW-0472">Membrane</keyword>
<comment type="caution">
    <text evidence="2">The sequence shown here is derived from an EMBL/GenBank/DDBJ whole genome shotgun (WGS) entry which is preliminary data.</text>
</comment>
<feature type="transmembrane region" description="Helical" evidence="1">
    <location>
        <begin position="16"/>
        <end position="37"/>
    </location>
</feature>
<feature type="transmembrane region" description="Helical" evidence="1">
    <location>
        <begin position="128"/>
        <end position="150"/>
    </location>
</feature>
<accession>A0A812EZU7</accession>
<organism evidence="2 3">
    <name type="scientific">Candidatus Nitrosotenuis uzonensis</name>
    <dbReference type="NCBI Taxonomy" id="1407055"/>
    <lineage>
        <taxon>Archaea</taxon>
        <taxon>Nitrososphaerota</taxon>
        <taxon>Candidatus Nitrosotenuis</taxon>
    </lineage>
</organism>
<keyword evidence="1" id="KW-1133">Transmembrane helix</keyword>
<evidence type="ECO:0000313" key="2">
    <source>
        <dbReference type="EMBL" id="CAE6496749.1"/>
    </source>
</evidence>
<dbReference type="Proteomes" id="UP000655759">
    <property type="component" value="Unassembled WGS sequence"/>
</dbReference>
<evidence type="ECO:0000256" key="1">
    <source>
        <dbReference type="SAM" id="Phobius"/>
    </source>
</evidence>
<gene>
    <name evidence="2" type="ORF">NUZ5A_50581</name>
</gene>
<reference evidence="2" key="1">
    <citation type="submission" date="2021-02" db="EMBL/GenBank/DDBJ databases">
        <authorList>
            <person name="Han P."/>
        </authorList>
    </citation>
    <scope>NUCLEOTIDE SEQUENCE</scope>
    <source>
        <strain evidence="2">Candidatus Nitrosotenuis uzonensis 5A</strain>
    </source>
</reference>
<proteinExistence type="predicted"/>